<name>A0AAN8QKA9_9TELE</name>
<dbReference type="Proteomes" id="UP001356427">
    <property type="component" value="Unassembled WGS sequence"/>
</dbReference>
<sequence length="693" mass="76743">RLACVCVVVLKWLLPDNYIEILYLSIGLNDSFIYKMLPIEAFTCFPGQMWDKVLSKVKKAVVFMDDKCAESLHWNGGATSVFEAGARNLKEFSSFEAGGENEPKAVFVVSTLLKGRTADIIKDIIGLSHFQYCVVFTTVAHSIHLLANNVTAELEGNPVFEQFEEKLSEWMGDMNYTAEVIHAPVVFAPVSPQLLLAPTFAHLFPLLPQDLKTINIKRPEKKSTREESFAVGPMSRLIAGELANHPQAKSRRKTAPNKASIVFIDRTLDLTGAAGHHGDSLVEKILTVLQPLPGHTTDVQVDILELTNLQRIPDSQPTLAPGCLAQTQSSTARLLWETMLASKQKEAVMEVRRQLVEAASKENLPIKMSLGRVTPEQLCSYVQLFKSSWGALESHCGVLQLGLATAQTLRHPTLPRWDACLAFERLLLQALGDSDFAGVLRQLLPLMKPRGEEGYSSESSSGSRSGEDECGPDELLVLLVYLYSLAGEAQPADDEEEEDVEKVERELIGALTLVITRETELSPLLQKLTGCGSPDELTMERAHTAVEGVFETLRELSHARDHLKQFTSVYTASDGVHQATYRPFLRQVLEEIFHPDRPECPDIEHMSGGLTDLLKTGFSMFMKVSRPHPSDHSLLFLFLVGGVTPSELRLIREVVSAHKPGTQVLVLSTRLLRPTDVPELLFTTQRLVPDIGV</sequence>
<evidence type="ECO:0008006" key="6">
    <source>
        <dbReference type="Google" id="ProtNLM"/>
    </source>
</evidence>
<dbReference type="GO" id="GO:0015031">
    <property type="term" value="P:protein transport"/>
    <property type="evidence" value="ECO:0007669"/>
    <property type="project" value="UniProtKB-KW"/>
</dbReference>
<dbReference type="InterPro" id="IPR001619">
    <property type="entry name" value="Sec1-like"/>
</dbReference>
<evidence type="ECO:0000256" key="1">
    <source>
        <dbReference type="ARBA" id="ARBA00009884"/>
    </source>
</evidence>
<dbReference type="GO" id="GO:0016192">
    <property type="term" value="P:vesicle-mediated transport"/>
    <property type="evidence" value="ECO:0007669"/>
    <property type="project" value="InterPro"/>
</dbReference>
<gene>
    <name evidence="4" type="ORF">J4Q44_G00203470</name>
</gene>
<keyword evidence="2" id="KW-0813">Transport</keyword>
<dbReference type="InterPro" id="IPR027482">
    <property type="entry name" value="Sec1-like_dom2"/>
</dbReference>
<proteinExistence type="inferred from homology"/>
<keyword evidence="2" id="KW-0653">Protein transport</keyword>
<dbReference type="InterPro" id="IPR036045">
    <property type="entry name" value="Sec1-like_sf"/>
</dbReference>
<comment type="similarity">
    <text evidence="1">Belongs to the STXBP/unc-18/SEC1 family.</text>
</comment>
<keyword evidence="5" id="KW-1185">Reference proteome</keyword>
<dbReference type="EMBL" id="JAGTTL010000018">
    <property type="protein sequence ID" value="KAK6308884.1"/>
    <property type="molecule type" value="Genomic_DNA"/>
</dbReference>
<dbReference type="SUPFAM" id="SSF56815">
    <property type="entry name" value="Sec1/munc18-like (SM) proteins"/>
    <property type="match status" value="1"/>
</dbReference>
<feature type="non-terminal residue" evidence="4">
    <location>
        <position position="1"/>
    </location>
</feature>
<organism evidence="4 5">
    <name type="scientific">Coregonus suidteri</name>
    <dbReference type="NCBI Taxonomy" id="861788"/>
    <lineage>
        <taxon>Eukaryota</taxon>
        <taxon>Metazoa</taxon>
        <taxon>Chordata</taxon>
        <taxon>Craniata</taxon>
        <taxon>Vertebrata</taxon>
        <taxon>Euteleostomi</taxon>
        <taxon>Actinopterygii</taxon>
        <taxon>Neopterygii</taxon>
        <taxon>Teleostei</taxon>
        <taxon>Protacanthopterygii</taxon>
        <taxon>Salmoniformes</taxon>
        <taxon>Salmonidae</taxon>
        <taxon>Coregoninae</taxon>
        <taxon>Coregonus</taxon>
    </lineage>
</organism>
<dbReference type="AlphaFoldDB" id="A0AAN8QKA9"/>
<feature type="compositionally biased region" description="Low complexity" evidence="3">
    <location>
        <begin position="454"/>
        <end position="464"/>
    </location>
</feature>
<protein>
    <recommendedName>
        <fullName evidence="6">Sec1 family domain containing 2</fullName>
    </recommendedName>
</protein>
<evidence type="ECO:0000256" key="3">
    <source>
        <dbReference type="SAM" id="MobiDB-lite"/>
    </source>
</evidence>
<comment type="caution">
    <text evidence="4">The sequence shown here is derived from an EMBL/GenBank/DDBJ whole genome shotgun (WGS) entry which is preliminary data.</text>
</comment>
<evidence type="ECO:0000313" key="5">
    <source>
        <dbReference type="Proteomes" id="UP001356427"/>
    </source>
</evidence>
<reference evidence="4 5" key="1">
    <citation type="submission" date="2021-04" db="EMBL/GenBank/DDBJ databases">
        <authorList>
            <person name="De Guttry C."/>
            <person name="Zahm M."/>
            <person name="Klopp C."/>
            <person name="Cabau C."/>
            <person name="Louis A."/>
            <person name="Berthelot C."/>
            <person name="Parey E."/>
            <person name="Roest Crollius H."/>
            <person name="Montfort J."/>
            <person name="Robinson-Rechavi M."/>
            <person name="Bucao C."/>
            <person name="Bouchez O."/>
            <person name="Gislard M."/>
            <person name="Lluch J."/>
            <person name="Milhes M."/>
            <person name="Lampietro C."/>
            <person name="Lopez Roques C."/>
            <person name="Donnadieu C."/>
            <person name="Braasch I."/>
            <person name="Desvignes T."/>
            <person name="Postlethwait J."/>
            <person name="Bobe J."/>
            <person name="Wedekind C."/>
            <person name="Guiguen Y."/>
        </authorList>
    </citation>
    <scope>NUCLEOTIDE SEQUENCE [LARGE SCALE GENOMIC DNA]</scope>
    <source>
        <strain evidence="4">Cs_M1</strain>
        <tissue evidence="4">Blood</tissue>
    </source>
</reference>
<dbReference type="Gene3D" id="3.40.50.1910">
    <property type="match status" value="1"/>
</dbReference>
<evidence type="ECO:0000313" key="4">
    <source>
        <dbReference type="EMBL" id="KAK6308884.1"/>
    </source>
</evidence>
<evidence type="ECO:0000256" key="2">
    <source>
        <dbReference type="ARBA" id="ARBA00022927"/>
    </source>
</evidence>
<dbReference type="PANTHER" id="PTHR11679">
    <property type="entry name" value="VESICLE PROTEIN SORTING-ASSOCIATED"/>
    <property type="match status" value="1"/>
</dbReference>
<accession>A0AAN8QKA9</accession>
<feature type="region of interest" description="Disordered" evidence="3">
    <location>
        <begin position="450"/>
        <end position="469"/>
    </location>
</feature>